<organism evidence="1 2">
    <name type="scientific">Austropuccinia psidii MF-1</name>
    <dbReference type="NCBI Taxonomy" id="1389203"/>
    <lineage>
        <taxon>Eukaryota</taxon>
        <taxon>Fungi</taxon>
        <taxon>Dikarya</taxon>
        <taxon>Basidiomycota</taxon>
        <taxon>Pucciniomycotina</taxon>
        <taxon>Pucciniomycetes</taxon>
        <taxon>Pucciniales</taxon>
        <taxon>Sphaerophragmiaceae</taxon>
        <taxon>Austropuccinia</taxon>
    </lineage>
</organism>
<reference evidence="1" key="1">
    <citation type="submission" date="2021-03" db="EMBL/GenBank/DDBJ databases">
        <title>Draft genome sequence of rust myrtle Austropuccinia psidii MF-1, a brazilian biotype.</title>
        <authorList>
            <person name="Quecine M.C."/>
            <person name="Pachon D.M.R."/>
            <person name="Bonatelli M.L."/>
            <person name="Correr F.H."/>
            <person name="Franceschini L.M."/>
            <person name="Leite T.F."/>
            <person name="Margarido G.R.A."/>
            <person name="Almeida C.A."/>
            <person name="Ferrarezi J.A."/>
            <person name="Labate C.A."/>
        </authorList>
    </citation>
    <scope>NUCLEOTIDE SEQUENCE</scope>
    <source>
        <strain evidence="1">MF-1</strain>
    </source>
</reference>
<dbReference type="AlphaFoldDB" id="A0A9Q3QB41"/>
<proteinExistence type="predicted"/>
<evidence type="ECO:0000313" key="2">
    <source>
        <dbReference type="Proteomes" id="UP000765509"/>
    </source>
</evidence>
<name>A0A9Q3QB41_9BASI</name>
<dbReference type="EMBL" id="AVOT02149463">
    <property type="protein sequence ID" value="MBW0592641.1"/>
    <property type="molecule type" value="Genomic_DNA"/>
</dbReference>
<evidence type="ECO:0000313" key="1">
    <source>
        <dbReference type="EMBL" id="MBW0592641.1"/>
    </source>
</evidence>
<keyword evidence="2" id="KW-1185">Reference proteome</keyword>
<dbReference type="Proteomes" id="UP000765509">
    <property type="component" value="Unassembled WGS sequence"/>
</dbReference>
<accession>A0A9Q3QB41</accession>
<protein>
    <submittedName>
        <fullName evidence="1">Uncharacterized protein</fullName>
    </submittedName>
</protein>
<gene>
    <name evidence="1" type="ORF">O181_132356</name>
</gene>
<comment type="caution">
    <text evidence="1">The sequence shown here is derived from an EMBL/GenBank/DDBJ whole genome shotgun (WGS) entry which is preliminary data.</text>
</comment>
<sequence>MRLVLHFIKSRLSMINLWKEPYASYPGKSNQLKPDMEPVKWSAYSLSGPWRRHILRWQIAIQEYRVNMTIVHKDGNIHENADGLSRFPLPNNIDNPAYVPEEASPQIPIKGISVTDLDTPLF</sequence>
<dbReference type="OrthoDB" id="2507171at2759"/>